<sequence>MEPYVYKPLETDEIRLLEFRYGDHNAELEANLRTYRLPENEEPRFGHQVFLTRDGGFDVPNAPEYQALSYPWGLDTSTRFLLKMVDGQSRSFMLIKPNLDDALRQLRTFIPRNSSQLFWIDAICIDQDNVSEKNMQIKKMAMIYNRADSVAVWLGREDKDSRRAIEFIKRLLELNDFDPLTRDPGTPPEWAALLNLMQREWFNRRWIVQEIALARRATVFCGNQSVSWQDFSSAVALFTSRHHDLRQLFRSLGDVRAGPHLLGEVDALGAKALVDVTNNLFRKSEDGIVLERLLSLEALISSLTAFEASSPHDTIYAVLWLAHDAEPDSKELAAMSQDAVMQTPAQSPDIDAVPSPSPDPDEEMSSLKLQDDFTPFPQKVLPRTSLPGSIRRPPSPSRLDPQPSLVRKETSLRPPNAQFRALSGRSATDRSLKRAEKHFEEGPEHIIVDYKMEVYDVCRQFLEFAITRSKSLDIICHPWAPEPPDSEAKLPSWITPVSKSPFKRIAVQGGYARVHADPLVGTPGNGSRNYNASGKTKPYPGRGFIVGRTLMVTGFLLDAIKVKTTPATDGIIPSDWLDLVKWSGQQDQVPDGFWRTLVADRGPEGHKHPPAYFPLACKWVFDHSGEYKQVNTSKMLESGSSPSIATEFLRRVQSVIWGRKLASSEGRRGSKQLLALVPSDAEEGDLLCIIYGCSVPVVLRRRKKRKTGDIPTFTRESTREGKRALILEDNFEFSVPHMNTFAKNDRGHILAEDDQPSKISSAGLIVPVEHPNSAFSSYGVRKVLGEDAAEPKPPSLTVSLDSQQQYTFVGECYVHGMMAGEGFKHQHEHGNSLKAFHLV</sequence>
<dbReference type="PANTHER" id="PTHR24148">
    <property type="entry name" value="ANKYRIN REPEAT DOMAIN-CONTAINING PROTEIN 39 HOMOLOG-RELATED"/>
    <property type="match status" value="1"/>
</dbReference>
<evidence type="ECO:0000313" key="4">
    <source>
        <dbReference type="Proteomes" id="UP000462212"/>
    </source>
</evidence>
<gene>
    <name evidence="3" type="primary">het-6_22</name>
    <name evidence="3" type="ORF">LSUB1_G004074</name>
</gene>
<evidence type="ECO:0000256" key="1">
    <source>
        <dbReference type="SAM" id="MobiDB-lite"/>
    </source>
</evidence>
<dbReference type="EMBL" id="QGMJ01000104">
    <property type="protein sequence ID" value="TVY42247.1"/>
    <property type="molecule type" value="Genomic_DNA"/>
</dbReference>
<dbReference type="InterPro" id="IPR052895">
    <property type="entry name" value="HetReg/Transcr_Mod"/>
</dbReference>
<dbReference type="InterPro" id="IPR010730">
    <property type="entry name" value="HET"/>
</dbReference>
<dbReference type="OrthoDB" id="3477286at2759"/>
<feature type="compositionally biased region" description="Low complexity" evidence="1">
    <location>
        <begin position="385"/>
        <end position="405"/>
    </location>
</feature>
<reference evidence="3 4" key="1">
    <citation type="submission" date="2018-05" db="EMBL/GenBank/DDBJ databases">
        <title>Genome sequencing and assembly of the regulated plant pathogen Lachnellula willkommii and related sister species for the development of diagnostic species identification markers.</title>
        <authorList>
            <person name="Giroux E."/>
            <person name="Bilodeau G."/>
        </authorList>
    </citation>
    <scope>NUCLEOTIDE SEQUENCE [LARGE SCALE GENOMIC DNA]</scope>
    <source>
        <strain evidence="3 4">CBS 197.66</strain>
    </source>
</reference>
<evidence type="ECO:0000313" key="3">
    <source>
        <dbReference type="EMBL" id="TVY42247.1"/>
    </source>
</evidence>
<comment type="caution">
    <text evidence="3">The sequence shown here is derived from an EMBL/GenBank/DDBJ whole genome shotgun (WGS) entry which is preliminary data.</text>
</comment>
<organism evidence="3 4">
    <name type="scientific">Lachnellula subtilissima</name>
    <dbReference type="NCBI Taxonomy" id="602034"/>
    <lineage>
        <taxon>Eukaryota</taxon>
        <taxon>Fungi</taxon>
        <taxon>Dikarya</taxon>
        <taxon>Ascomycota</taxon>
        <taxon>Pezizomycotina</taxon>
        <taxon>Leotiomycetes</taxon>
        <taxon>Helotiales</taxon>
        <taxon>Lachnaceae</taxon>
        <taxon>Lachnellula</taxon>
    </lineage>
</organism>
<proteinExistence type="predicted"/>
<evidence type="ECO:0000259" key="2">
    <source>
        <dbReference type="Pfam" id="PF06985"/>
    </source>
</evidence>
<dbReference type="AlphaFoldDB" id="A0A8H8RVV9"/>
<dbReference type="PANTHER" id="PTHR24148:SF64">
    <property type="entry name" value="HETEROKARYON INCOMPATIBILITY DOMAIN-CONTAINING PROTEIN"/>
    <property type="match status" value="1"/>
</dbReference>
<dbReference type="Pfam" id="PF06985">
    <property type="entry name" value="HET"/>
    <property type="match status" value="1"/>
</dbReference>
<dbReference type="Proteomes" id="UP000462212">
    <property type="component" value="Unassembled WGS sequence"/>
</dbReference>
<keyword evidence="4" id="KW-1185">Reference proteome</keyword>
<name>A0A8H8RVV9_9HELO</name>
<feature type="region of interest" description="Disordered" evidence="1">
    <location>
        <begin position="331"/>
        <end position="413"/>
    </location>
</feature>
<accession>A0A8H8RVV9</accession>
<feature type="domain" description="Heterokaryon incompatibility" evidence="2">
    <location>
        <begin position="65"/>
        <end position="210"/>
    </location>
</feature>
<protein>
    <submittedName>
        <fullName evidence="3">Heterokaryon incompatibility protein 6,OR allele</fullName>
    </submittedName>
</protein>